<organism evidence="2 3">
    <name type="scientific">Mycobacterium rhizamassiliense</name>
    <dbReference type="NCBI Taxonomy" id="1841860"/>
    <lineage>
        <taxon>Bacteria</taxon>
        <taxon>Bacillati</taxon>
        <taxon>Actinomycetota</taxon>
        <taxon>Actinomycetes</taxon>
        <taxon>Mycobacteriales</taxon>
        <taxon>Mycobacteriaceae</taxon>
        <taxon>Mycobacterium</taxon>
    </lineage>
</organism>
<dbReference type="AlphaFoldDB" id="A0A2U3NRQ7"/>
<sequence length="78" mass="8378">MNGHCSQTNAPHVLGMLAGLIIAPVATPALIWVSLATNLPLAVMIPQLIVMAMVAHWLSRITVHACKLVDGWREERAG</sequence>
<dbReference type="RefSeq" id="WP_077087444.1">
    <property type="nucleotide sequence ID" value="NZ_LT721901.1"/>
</dbReference>
<name>A0A2U3NRQ7_9MYCO</name>
<proteinExistence type="predicted"/>
<accession>A0A2U3NRQ7</accession>
<dbReference type="OrthoDB" id="4748060at2"/>
<dbReference type="EMBL" id="FUFA01000004">
    <property type="protein sequence ID" value="SPM34207.1"/>
    <property type="molecule type" value="Genomic_DNA"/>
</dbReference>
<gene>
    <name evidence="2" type="ORF">MRAB57_2021</name>
</gene>
<evidence type="ECO:0008006" key="4">
    <source>
        <dbReference type="Google" id="ProtNLM"/>
    </source>
</evidence>
<evidence type="ECO:0000256" key="1">
    <source>
        <dbReference type="SAM" id="Phobius"/>
    </source>
</evidence>
<evidence type="ECO:0000313" key="3">
    <source>
        <dbReference type="Proteomes" id="UP000240988"/>
    </source>
</evidence>
<evidence type="ECO:0000313" key="2">
    <source>
        <dbReference type="EMBL" id="SPM34207.1"/>
    </source>
</evidence>
<dbReference type="Proteomes" id="UP000240988">
    <property type="component" value="Unassembled WGS sequence"/>
</dbReference>
<dbReference type="STRING" id="1841860.GCA_900157375_02023"/>
<keyword evidence="1" id="KW-0812">Transmembrane</keyword>
<feature type="transmembrane region" description="Helical" evidence="1">
    <location>
        <begin position="39"/>
        <end position="58"/>
    </location>
</feature>
<feature type="transmembrane region" description="Helical" evidence="1">
    <location>
        <begin position="12"/>
        <end position="33"/>
    </location>
</feature>
<keyword evidence="1" id="KW-0472">Membrane</keyword>
<protein>
    <recommendedName>
        <fullName evidence="4">Transmembrane protein</fullName>
    </recommendedName>
</protein>
<keyword evidence="1" id="KW-1133">Transmembrane helix</keyword>
<keyword evidence="3" id="KW-1185">Reference proteome</keyword>
<reference evidence="2 3" key="1">
    <citation type="submission" date="2017-01" db="EMBL/GenBank/DDBJ databases">
        <authorList>
            <consortium name="Urmite Genomes"/>
        </authorList>
    </citation>
    <scope>NUCLEOTIDE SEQUENCE [LARGE SCALE GENOMIC DNA]</scope>
    <source>
        <strain evidence="2 3">AB57</strain>
    </source>
</reference>